<feature type="transmembrane region" description="Helical" evidence="10">
    <location>
        <begin position="134"/>
        <end position="159"/>
    </location>
</feature>
<dbReference type="EMBL" id="JAOPGA020000950">
    <property type="protein sequence ID" value="KAL0483376.1"/>
    <property type="molecule type" value="Genomic_DNA"/>
</dbReference>
<proteinExistence type="inferred from homology"/>
<feature type="transmembrane region" description="Helical" evidence="10">
    <location>
        <begin position="180"/>
        <end position="201"/>
    </location>
</feature>
<organism evidence="11 12">
    <name type="scientific">Acrasis kona</name>
    <dbReference type="NCBI Taxonomy" id="1008807"/>
    <lineage>
        <taxon>Eukaryota</taxon>
        <taxon>Discoba</taxon>
        <taxon>Heterolobosea</taxon>
        <taxon>Tetramitia</taxon>
        <taxon>Eutetramitia</taxon>
        <taxon>Acrasidae</taxon>
        <taxon>Acrasis</taxon>
    </lineage>
</organism>
<feature type="non-terminal residue" evidence="11">
    <location>
        <position position="1"/>
    </location>
</feature>
<dbReference type="PANTHER" id="PTHR10408">
    <property type="entry name" value="STEROL O-ACYLTRANSFERASE"/>
    <property type="match status" value="1"/>
</dbReference>
<protein>
    <recommendedName>
        <fullName evidence="13">O-acyltransferase</fullName>
    </recommendedName>
</protein>
<evidence type="ECO:0000256" key="9">
    <source>
        <dbReference type="SAM" id="MobiDB-lite"/>
    </source>
</evidence>
<dbReference type="Proteomes" id="UP001431209">
    <property type="component" value="Unassembled WGS sequence"/>
</dbReference>
<keyword evidence="12" id="KW-1185">Reference proteome</keyword>
<evidence type="ECO:0000313" key="11">
    <source>
        <dbReference type="EMBL" id="KAL0483376.1"/>
    </source>
</evidence>
<keyword evidence="3" id="KW-0808">Transferase</keyword>
<keyword evidence="7 10" id="KW-0472">Membrane</keyword>
<comment type="similarity">
    <text evidence="2">Belongs to the membrane-bound acyltransferase family. Sterol o-acyltransferase subfamily.</text>
</comment>
<feature type="region of interest" description="Disordered" evidence="9">
    <location>
        <begin position="32"/>
        <end position="76"/>
    </location>
</feature>
<dbReference type="GO" id="GO:0008374">
    <property type="term" value="F:O-acyltransferase activity"/>
    <property type="evidence" value="ECO:0007669"/>
    <property type="project" value="InterPro"/>
</dbReference>
<feature type="transmembrane region" description="Helical" evidence="10">
    <location>
        <begin position="339"/>
        <end position="361"/>
    </location>
</feature>
<evidence type="ECO:0000256" key="1">
    <source>
        <dbReference type="ARBA" id="ARBA00004477"/>
    </source>
</evidence>
<name>A0AAW2Z2P8_9EUKA</name>
<feature type="transmembrane region" description="Helical" evidence="10">
    <location>
        <begin position="213"/>
        <end position="234"/>
    </location>
</feature>
<dbReference type="GO" id="GO:0005789">
    <property type="term" value="C:endoplasmic reticulum membrane"/>
    <property type="evidence" value="ECO:0007669"/>
    <property type="project" value="UniProtKB-SubCell"/>
</dbReference>
<evidence type="ECO:0000256" key="4">
    <source>
        <dbReference type="ARBA" id="ARBA00022692"/>
    </source>
</evidence>
<keyword evidence="6 10" id="KW-1133">Transmembrane helix</keyword>
<evidence type="ECO:0000256" key="3">
    <source>
        <dbReference type="ARBA" id="ARBA00022679"/>
    </source>
</evidence>
<gene>
    <name evidence="11" type="ORF">AKO1_014702</name>
</gene>
<reference evidence="11 12" key="1">
    <citation type="submission" date="2024-03" db="EMBL/GenBank/DDBJ databases">
        <title>The Acrasis kona genome and developmental transcriptomes reveal deep origins of eukaryotic multicellular pathways.</title>
        <authorList>
            <person name="Sheikh S."/>
            <person name="Fu C.-J."/>
            <person name="Brown M.W."/>
            <person name="Baldauf S.L."/>
        </authorList>
    </citation>
    <scope>NUCLEOTIDE SEQUENCE [LARGE SCALE GENOMIC DNA]</scope>
    <source>
        <strain evidence="11 12">ATCC MYA-3509</strain>
    </source>
</reference>
<keyword evidence="8" id="KW-0012">Acyltransferase</keyword>
<feature type="compositionally biased region" description="Polar residues" evidence="9">
    <location>
        <begin position="41"/>
        <end position="50"/>
    </location>
</feature>
<feature type="compositionally biased region" description="Basic and acidic residues" evidence="9">
    <location>
        <begin position="63"/>
        <end position="72"/>
    </location>
</feature>
<dbReference type="InterPro" id="IPR014371">
    <property type="entry name" value="Oat_ACAT_DAG_ARE"/>
</dbReference>
<evidence type="ECO:0000256" key="5">
    <source>
        <dbReference type="ARBA" id="ARBA00022824"/>
    </source>
</evidence>
<evidence type="ECO:0000256" key="8">
    <source>
        <dbReference type="ARBA" id="ARBA00023315"/>
    </source>
</evidence>
<evidence type="ECO:0008006" key="13">
    <source>
        <dbReference type="Google" id="ProtNLM"/>
    </source>
</evidence>
<sequence length="522" mass="60331">AKKRKGLKKHAPDSPINTAAKVATIEEQNVEPIFTDKPALQTPTRTTSPKVASPKLKVATPKQRREDGEIKGRIGSFPHPFVERPSPLSDRRHHGILNLISMLLVAWLLVQMVTDYKRTGSFLDLTLAEALLSGFPAMLVLSGCVIAGCAIMSIILETFMLINIDIKQTEINKKTTKKDVVTDIILCCSYVVAQFCVWFFSSWFATHLNMSPLCRGATCAQTFVMSMKMHSYFITNRYMRKHFHSNDNIHVVKDRFSNIAKQSVTKSVIHLTLDYINFVMSPTLVYEPNFPRTERIQWFEMIKQLLGFLICCLIIYVSMQKLMIPTMESLSYNVLEHVFYLAVPTMLLWMLAFYGIFHCLLNAVAEVSRFADREFYLEWWDSTTMTEFWKLWNRAVYKWMCRHVYMESMRQVPLFNKKLAAISTYVTTAILHEYLLCIAFVTFRPWFFGLIVLQIPFLYAVERFKGTRLGNMIMWLGFSAGLPIIELFYCYGYMKKNNVDILDPLGKNNSTQEDSVLQYVTF</sequence>
<comment type="subcellular location">
    <subcellularLocation>
        <location evidence="1">Endoplasmic reticulum membrane</location>
        <topology evidence="1">Multi-pass membrane protein</topology>
    </subcellularLocation>
</comment>
<comment type="caution">
    <text evidence="11">The sequence shown here is derived from an EMBL/GenBank/DDBJ whole genome shotgun (WGS) entry which is preliminary data.</text>
</comment>
<evidence type="ECO:0000256" key="2">
    <source>
        <dbReference type="ARBA" id="ARBA00009010"/>
    </source>
</evidence>
<feature type="transmembrane region" description="Helical" evidence="10">
    <location>
        <begin position="473"/>
        <end position="494"/>
    </location>
</feature>
<accession>A0AAW2Z2P8</accession>
<keyword evidence="4 10" id="KW-0812">Transmembrane</keyword>
<feature type="transmembrane region" description="Helical" evidence="10">
    <location>
        <begin position="301"/>
        <end position="319"/>
    </location>
</feature>
<keyword evidence="5" id="KW-0256">Endoplasmic reticulum</keyword>
<feature type="transmembrane region" description="Helical" evidence="10">
    <location>
        <begin position="96"/>
        <end position="114"/>
    </location>
</feature>
<evidence type="ECO:0000256" key="10">
    <source>
        <dbReference type="SAM" id="Phobius"/>
    </source>
</evidence>
<feature type="transmembrane region" description="Helical" evidence="10">
    <location>
        <begin position="443"/>
        <end position="461"/>
    </location>
</feature>
<evidence type="ECO:0000256" key="6">
    <source>
        <dbReference type="ARBA" id="ARBA00022989"/>
    </source>
</evidence>
<evidence type="ECO:0000313" key="12">
    <source>
        <dbReference type="Proteomes" id="UP001431209"/>
    </source>
</evidence>
<evidence type="ECO:0000256" key="7">
    <source>
        <dbReference type="ARBA" id="ARBA00023136"/>
    </source>
</evidence>
<dbReference type="Pfam" id="PF03062">
    <property type="entry name" value="MBOAT"/>
    <property type="match status" value="1"/>
</dbReference>
<dbReference type="AlphaFoldDB" id="A0AAW2Z2P8"/>
<dbReference type="InterPro" id="IPR004299">
    <property type="entry name" value="MBOAT_fam"/>
</dbReference>